<evidence type="ECO:0000313" key="2">
    <source>
        <dbReference type="Proteomes" id="UP000006882"/>
    </source>
</evidence>
<dbReference type="AlphaFoldDB" id="A0A251P1L2"/>
<protein>
    <submittedName>
        <fullName evidence="1">Uncharacterized protein</fullName>
    </submittedName>
</protein>
<evidence type="ECO:0000313" key="1">
    <source>
        <dbReference type="EMBL" id="ONI04910.1"/>
    </source>
</evidence>
<name>A0A251P1L2_PRUPE</name>
<accession>A0A251P1L2</accession>
<gene>
    <name evidence="1" type="ORF">PRUPE_6G347700</name>
</gene>
<organism evidence="1 2">
    <name type="scientific">Prunus persica</name>
    <name type="common">Peach</name>
    <name type="synonym">Amygdalus persica</name>
    <dbReference type="NCBI Taxonomy" id="3760"/>
    <lineage>
        <taxon>Eukaryota</taxon>
        <taxon>Viridiplantae</taxon>
        <taxon>Streptophyta</taxon>
        <taxon>Embryophyta</taxon>
        <taxon>Tracheophyta</taxon>
        <taxon>Spermatophyta</taxon>
        <taxon>Magnoliopsida</taxon>
        <taxon>eudicotyledons</taxon>
        <taxon>Gunneridae</taxon>
        <taxon>Pentapetalae</taxon>
        <taxon>rosids</taxon>
        <taxon>fabids</taxon>
        <taxon>Rosales</taxon>
        <taxon>Rosaceae</taxon>
        <taxon>Amygdaloideae</taxon>
        <taxon>Amygdaleae</taxon>
        <taxon>Prunus</taxon>
    </lineage>
</organism>
<dbReference type="Gramene" id="ONI04910">
    <property type="protein sequence ID" value="ONI04910"/>
    <property type="gene ID" value="PRUPE_6G347700"/>
</dbReference>
<sequence length="72" mass="7960">MVLDSWCATIGQLCSLLATNSLIYLCALLRSLNVQIQINFLSGLHLVNLRYGTAAVPKSENNNYHLKITVLV</sequence>
<dbReference type="EMBL" id="CM007656">
    <property type="protein sequence ID" value="ONI04910.1"/>
    <property type="molecule type" value="Genomic_DNA"/>
</dbReference>
<reference evidence="1 2" key="1">
    <citation type="journal article" date="2013" name="Nat. Genet.">
        <title>The high-quality draft genome of peach (Prunus persica) identifies unique patterns of genetic diversity, domestication and genome evolution.</title>
        <authorList>
            <consortium name="International Peach Genome Initiative"/>
            <person name="Verde I."/>
            <person name="Abbott A.G."/>
            <person name="Scalabrin S."/>
            <person name="Jung S."/>
            <person name="Shu S."/>
            <person name="Marroni F."/>
            <person name="Zhebentyayeva T."/>
            <person name="Dettori M.T."/>
            <person name="Grimwood J."/>
            <person name="Cattonaro F."/>
            <person name="Zuccolo A."/>
            <person name="Rossini L."/>
            <person name="Jenkins J."/>
            <person name="Vendramin E."/>
            <person name="Meisel L.A."/>
            <person name="Decroocq V."/>
            <person name="Sosinski B."/>
            <person name="Prochnik S."/>
            <person name="Mitros T."/>
            <person name="Policriti A."/>
            <person name="Cipriani G."/>
            <person name="Dondini L."/>
            <person name="Ficklin S."/>
            <person name="Goodstein D.M."/>
            <person name="Xuan P."/>
            <person name="Del Fabbro C."/>
            <person name="Aramini V."/>
            <person name="Copetti D."/>
            <person name="Gonzalez S."/>
            <person name="Horner D.S."/>
            <person name="Falchi R."/>
            <person name="Lucas S."/>
            <person name="Mica E."/>
            <person name="Maldonado J."/>
            <person name="Lazzari B."/>
            <person name="Bielenberg D."/>
            <person name="Pirona R."/>
            <person name="Miculan M."/>
            <person name="Barakat A."/>
            <person name="Testolin R."/>
            <person name="Stella A."/>
            <person name="Tartarini S."/>
            <person name="Tonutti P."/>
            <person name="Arus P."/>
            <person name="Orellana A."/>
            <person name="Wells C."/>
            <person name="Main D."/>
            <person name="Vizzotto G."/>
            <person name="Silva H."/>
            <person name="Salamini F."/>
            <person name="Schmutz J."/>
            <person name="Morgante M."/>
            <person name="Rokhsar D.S."/>
        </authorList>
    </citation>
    <scope>NUCLEOTIDE SEQUENCE [LARGE SCALE GENOMIC DNA]</scope>
    <source>
        <strain evidence="2">cv. Nemared</strain>
    </source>
</reference>
<dbReference type="Proteomes" id="UP000006882">
    <property type="component" value="Chromosome G6"/>
</dbReference>
<keyword evidence="2" id="KW-1185">Reference proteome</keyword>
<proteinExistence type="predicted"/>